<evidence type="ECO:0000313" key="3">
    <source>
        <dbReference type="Proteomes" id="UP000576393"/>
    </source>
</evidence>
<evidence type="ECO:0000256" key="1">
    <source>
        <dbReference type="SAM" id="MobiDB-lite"/>
    </source>
</evidence>
<evidence type="ECO:0000313" key="2">
    <source>
        <dbReference type="EMBL" id="NYF37989.1"/>
    </source>
</evidence>
<reference evidence="2 3" key="1">
    <citation type="submission" date="2020-07" db="EMBL/GenBank/DDBJ databases">
        <title>Sequencing the genomes of 1000 actinobacteria strains.</title>
        <authorList>
            <person name="Klenk H.-P."/>
        </authorList>
    </citation>
    <scope>NUCLEOTIDE SEQUENCE [LARGE SCALE GENOMIC DNA]</scope>
    <source>
        <strain evidence="2 3">DSM 45763</strain>
    </source>
</reference>
<dbReference type="RefSeq" id="WP_179817813.1">
    <property type="nucleotide sequence ID" value="NZ_CP192034.1"/>
</dbReference>
<sequence>MASDPDHVLDAIDGVVDEWLAMSEDSMRWAPPEKAPPRQRLGLPAPPLPQIVEGILQEVGARTQAVVEAVRPLGEGVIEAFAAVLENSPVRHLIHAGPRARPPHGPAGHGGGGDPRTGDPPDG</sequence>
<accession>A0A852UP94</accession>
<feature type="region of interest" description="Disordered" evidence="1">
    <location>
        <begin position="95"/>
        <end position="123"/>
    </location>
</feature>
<name>A0A852UP94_9ACTN</name>
<organism evidence="2 3">
    <name type="scientific">Streptosporangium sandarakinum</name>
    <dbReference type="NCBI Taxonomy" id="1260955"/>
    <lineage>
        <taxon>Bacteria</taxon>
        <taxon>Bacillati</taxon>
        <taxon>Actinomycetota</taxon>
        <taxon>Actinomycetes</taxon>
        <taxon>Streptosporangiales</taxon>
        <taxon>Streptosporangiaceae</taxon>
        <taxon>Streptosporangium</taxon>
    </lineage>
</organism>
<dbReference type="AlphaFoldDB" id="A0A852UP94"/>
<dbReference type="Proteomes" id="UP000576393">
    <property type="component" value="Unassembled WGS sequence"/>
</dbReference>
<comment type="caution">
    <text evidence="2">The sequence shown here is derived from an EMBL/GenBank/DDBJ whole genome shotgun (WGS) entry which is preliminary data.</text>
</comment>
<keyword evidence="3" id="KW-1185">Reference proteome</keyword>
<proteinExistence type="predicted"/>
<dbReference type="EMBL" id="JACCCO010000001">
    <property type="protein sequence ID" value="NYF37989.1"/>
    <property type="molecule type" value="Genomic_DNA"/>
</dbReference>
<protein>
    <submittedName>
        <fullName evidence="2">Uncharacterized protein</fullName>
    </submittedName>
</protein>
<gene>
    <name evidence="2" type="ORF">HDA43_000148</name>
</gene>